<dbReference type="InterPro" id="IPR011050">
    <property type="entry name" value="Pectin_lyase_fold/virulence"/>
</dbReference>
<proteinExistence type="predicted"/>
<sequence length="595" mass="64184">MAPRTMVDVTAFGADPSGTRDSAAAVTEALRAARAVTAPVTVRFPPGRYHLYPERAERRDLYVSNTVGADRRHLSKTIALLVENAHDLVIDGRGAALVLHGAQTAFAAIDSTDVRFEGFSFDYVSPRVVDATVADAGTDGVTAWRELALPADTRFRIDGTTVTWLGEPGPADGAPYWTGTNAMEYTQVHDPVARRTWRDHNPLFDEVAAVRRLPGHRLRLSYRFADAPGDVGLVYQMRTTVRDHPGAFVSGSERVEIRDVSAHYLHGFGLVGQMSRDLTVRDVRFRADPATGRTSAGFADFINLSSMAGHVRIADCVFDGPHDDPVNIHGTYLVVAGRVADDVVTLAYRHPETAGFPAFRPGDTIEFTARATLDTAAGFTARLTAVDGPHDRDDAHDRRIMTVTLDRPLPPTVTPEHWVAENVTATASVHIVGNHFVNVPTRGVLVTTRRPVVIEGNLFDGVTMAGVYVSADAEEWYESGPVADLTIRDNTFLRPSTPAVLIAPTNTVLDPAHPVHRNVTISGNVFEDADAPIVRARSVRGLAVTGNHLTGTGAGAFTESGLVAAEGCSDVVVEGTSGTLRPPGEPRSHRLDEWP</sequence>
<evidence type="ECO:0000313" key="3">
    <source>
        <dbReference type="Proteomes" id="UP000653644"/>
    </source>
</evidence>
<dbReference type="RefSeq" id="WP_189888309.1">
    <property type="nucleotide sequence ID" value="NZ_BMVN01000014.1"/>
</dbReference>
<feature type="compositionally biased region" description="Basic and acidic residues" evidence="1">
    <location>
        <begin position="584"/>
        <end position="595"/>
    </location>
</feature>
<protein>
    <recommendedName>
        <fullName evidence="4">Right-handed parallel beta-helix repeat-containing protein</fullName>
    </recommendedName>
</protein>
<name>A0ABQ3CR09_9ACTN</name>
<dbReference type="Gene3D" id="2.160.20.10">
    <property type="entry name" value="Single-stranded right-handed beta-helix, Pectin lyase-like"/>
    <property type="match status" value="3"/>
</dbReference>
<accession>A0ABQ3CR09</accession>
<dbReference type="SMART" id="SM00710">
    <property type="entry name" value="PbH1"/>
    <property type="match status" value="5"/>
</dbReference>
<dbReference type="EMBL" id="BMVN01000014">
    <property type="protein sequence ID" value="GHA33510.1"/>
    <property type="molecule type" value="Genomic_DNA"/>
</dbReference>
<feature type="region of interest" description="Disordered" evidence="1">
    <location>
        <begin position="575"/>
        <end position="595"/>
    </location>
</feature>
<reference evidence="3" key="1">
    <citation type="journal article" date="2019" name="Int. J. Syst. Evol. Microbiol.">
        <title>The Global Catalogue of Microorganisms (GCM) 10K type strain sequencing project: providing services to taxonomists for standard genome sequencing and annotation.</title>
        <authorList>
            <consortium name="The Broad Institute Genomics Platform"/>
            <consortium name="The Broad Institute Genome Sequencing Center for Infectious Disease"/>
            <person name="Wu L."/>
            <person name="Ma J."/>
        </authorList>
    </citation>
    <scope>NUCLEOTIDE SEQUENCE [LARGE SCALE GENOMIC DNA]</scope>
    <source>
        <strain evidence="3">JCM 4733</strain>
    </source>
</reference>
<evidence type="ECO:0000256" key="1">
    <source>
        <dbReference type="SAM" id="MobiDB-lite"/>
    </source>
</evidence>
<keyword evidence="3" id="KW-1185">Reference proteome</keyword>
<evidence type="ECO:0008006" key="4">
    <source>
        <dbReference type="Google" id="ProtNLM"/>
    </source>
</evidence>
<dbReference type="Proteomes" id="UP000653644">
    <property type="component" value="Unassembled WGS sequence"/>
</dbReference>
<comment type="caution">
    <text evidence="2">The sequence shown here is derived from an EMBL/GenBank/DDBJ whole genome shotgun (WGS) entry which is preliminary data.</text>
</comment>
<gene>
    <name evidence="2" type="ORF">GCM10010345_42560</name>
</gene>
<dbReference type="SUPFAM" id="SSF51126">
    <property type="entry name" value="Pectin lyase-like"/>
    <property type="match status" value="1"/>
</dbReference>
<organism evidence="2 3">
    <name type="scientific">Streptomyces canarius</name>
    <dbReference type="NCBI Taxonomy" id="285453"/>
    <lineage>
        <taxon>Bacteria</taxon>
        <taxon>Bacillati</taxon>
        <taxon>Actinomycetota</taxon>
        <taxon>Actinomycetes</taxon>
        <taxon>Kitasatosporales</taxon>
        <taxon>Streptomycetaceae</taxon>
        <taxon>Streptomyces</taxon>
    </lineage>
</organism>
<dbReference type="InterPro" id="IPR006626">
    <property type="entry name" value="PbH1"/>
</dbReference>
<evidence type="ECO:0000313" key="2">
    <source>
        <dbReference type="EMBL" id="GHA33510.1"/>
    </source>
</evidence>
<dbReference type="InterPro" id="IPR012334">
    <property type="entry name" value="Pectin_lyas_fold"/>
</dbReference>